<evidence type="ECO:0000313" key="2">
    <source>
        <dbReference type="Proteomes" id="UP001597063"/>
    </source>
</evidence>
<name>A0ABW2XMG8_9ACTN</name>
<dbReference type="EMBL" id="JBHTGP010000011">
    <property type="protein sequence ID" value="MFD0686965.1"/>
    <property type="molecule type" value="Genomic_DNA"/>
</dbReference>
<evidence type="ECO:0008006" key="3">
    <source>
        <dbReference type="Google" id="ProtNLM"/>
    </source>
</evidence>
<comment type="caution">
    <text evidence="1">The sequence shown here is derived from an EMBL/GenBank/DDBJ whole genome shotgun (WGS) entry which is preliminary data.</text>
</comment>
<evidence type="ECO:0000313" key="1">
    <source>
        <dbReference type="EMBL" id="MFD0686965.1"/>
    </source>
</evidence>
<keyword evidence="2" id="KW-1185">Reference proteome</keyword>
<reference evidence="2" key="1">
    <citation type="journal article" date="2019" name="Int. J. Syst. Evol. Microbiol.">
        <title>The Global Catalogue of Microorganisms (GCM) 10K type strain sequencing project: providing services to taxonomists for standard genome sequencing and annotation.</title>
        <authorList>
            <consortium name="The Broad Institute Genomics Platform"/>
            <consortium name="The Broad Institute Genome Sequencing Center for Infectious Disease"/>
            <person name="Wu L."/>
            <person name="Ma J."/>
        </authorList>
    </citation>
    <scope>NUCLEOTIDE SEQUENCE [LARGE SCALE GENOMIC DNA]</scope>
    <source>
        <strain evidence="2">JCM 9371</strain>
    </source>
</reference>
<dbReference type="RefSeq" id="WP_131759247.1">
    <property type="nucleotide sequence ID" value="NZ_CAACUY010000072.1"/>
</dbReference>
<gene>
    <name evidence="1" type="ORF">ACFQZM_20870</name>
</gene>
<proteinExistence type="predicted"/>
<dbReference type="Proteomes" id="UP001597063">
    <property type="component" value="Unassembled WGS sequence"/>
</dbReference>
<organism evidence="1 2">
    <name type="scientific">Actinomadura fibrosa</name>
    <dbReference type="NCBI Taxonomy" id="111802"/>
    <lineage>
        <taxon>Bacteria</taxon>
        <taxon>Bacillati</taxon>
        <taxon>Actinomycetota</taxon>
        <taxon>Actinomycetes</taxon>
        <taxon>Streptosporangiales</taxon>
        <taxon>Thermomonosporaceae</taxon>
        <taxon>Actinomadura</taxon>
    </lineage>
</organism>
<protein>
    <recommendedName>
        <fullName evidence="3">Lipoprotein</fullName>
    </recommendedName>
</protein>
<sequence length="177" mass="19676">MVAETVLISRSVLVFCVLVAAAGCSVTGHYPKKDPRQVGERVERLRREVAGSLEAPPVSDSGTFDRECYEDWQQKKSVKPKQNDPWKVDYSQFEFGMSMTIPVRRDDIKAVYDDLVANLGRRPGWKVGEGRNSSGVVTGVSGKKEGVRLYAWDTPDGKGGNVIEVELQTDCYRHPNA</sequence>
<accession>A0ABW2XMG8</accession>